<dbReference type="PANTHER" id="PTHR36066:SF8">
    <property type="entry name" value="TRANSCRIPTION FACTOR SAC51"/>
    <property type="match status" value="1"/>
</dbReference>
<proteinExistence type="predicted"/>
<feature type="region of interest" description="Disordered" evidence="1">
    <location>
        <begin position="294"/>
        <end position="317"/>
    </location>
</feature>
<accession>A0A9I9DIR4</accession>
<evidence type="ECO:0000256" key="1">
    <source>
        <dbReference type="SAM" id="MobiDB-lite"/>
    </source>
</evidence>
<dbReference type="EnsemblPlants" id="MELO3C018591.2.1">
    <property type="protein sequence ID" value="MELO3C018591.2.1"/>
    <property type="gene ID" value="MELO3C018591.2"/>
</dbReference>
<reference evidence="2" key="1">
    <citation type="submission" date="2023-03" db="UniProtKB">
        <authorList>
            <consortium name="EnsemblPlants"/>
        </authorList>
    </citation>
    <scope>IDENTIFICATION</scope>
</reference>
<dbReference type="AlphaFoldDB" id="A0A9I9DIR4"/>
<dbReference type="Gramene" id="MELO3C018591.2.1">
    <property type="protein sequence ID" value="MELO3C018591.2.1"/>
    <property type="gene ID" value="MELO3C018591.2"/>
</dbReference>
<protein>
    <recommendedName>
        <fullName evidence="3">Transcription factor bHLH143-like</fullName>
    </recommendedName>
</protein>
<evidence type="ECO:0008006" key="3">
    <source>
        <dbReference type="Google" id="ProtNLM"/>
    </source>
</evidence>
<dbReference type="Pfam" id="PF23173">
    <property type="entry name" value="bHLH_SAC51"/>
    <property type="match status" value="1"/>
</dbReference>
<dbReference type="PANTHER" id="PTHR36066">
    <property type="entry name" value="TRANSCRIPTION FACTOR BHLH145"/>
    <property type="match status" value="1"/>
</dbReference>
<organism evidence="2">
    <name type="scientific">Cucumis melo</name>
    <name type="common">Muskmelon</name>
    <dbReference type="NCBI Taxonomy" id="3656"/>
    <lineage>
        <taxon>Eukaryota</taxon>
        <taxon>Viridiplantae</taxon>
        <taxon>Streptophyta</taxon>
        <taxon>Embryophyta</taxon>
        <taxon>Tracheophyta</taxon>
        <taxon>Spermatophyta</taxon>
        <taxon>Magnoliopsida</taxon>
        <taxon>eudicotyledons</taxon>
        <taxon>Gunneridae</taxon>
        <taxon>Pentapetalae</taxon>
        <taxon>rosids</taxon>
        <taxon>fabids</taxon>
        <taxon>Cucurbitales</taxon>
        <taxon>Cucurbitaceae</taxon>
        <taxon>Benincaseae</taxon>
        <taxon>Cucumis</taxon>
    </lineage>
</organism>
<sequence length="424" mass="47210">MVCQAASQTRFRALKHENGIAGKPTIIVKVIACFQPLQNCQNQRVIEQGKSEIYSHLVAIVFCWMVKTGDSWPQPGHSAGNLPNLNCMNELLKFRLQCLNPDTNVSSAQTEFWGSSIHHGGLNWEQKYGNGLLHSFPSYFGTMHSNALPGLVEKQFDSSLGFGRMTIPDSNTEFSKREFIIFDQTGNQTSVMYSSDTAQIPISISAKNCSHGLNDDEEDAAGDIDLKNYLFHKDPLKNGIAGEESEMHEDTDEINALLYSDDDNHYISDDEVTSTGHSPPLIKELYDKQIEEMNEEVASSDGPRKRQRMVDGGHKKLSEAPVSVKVDALNNYRVDMKSSYSGGDSQGHLMDSNFSSKKDKLRETLKLLETMVPGAEGKHPMLVIDEAIDYLKSLKFKAKAMGLAAATLPHRDVGQGYQDGRKRW</sequence>
<name>A0A9I9DIR4_CUCME</name>
<dbReference type="InterPro" id="IPR037546">
    <property type="entry name" value="SAC51-like"/>
</dbReference>
<evidence type="ECO:0000313" key="2">
    <source>
        <dbReference type="EnsemblPlants" id="MELO3C018591.2.1"/>
    </source>
</evidence>
<feature type="compositionally biased region" description="Basic and acidic residues" evidence="1">
    <location>
        <begin position="302"/>
        <end position="317"/>
    </location>
</feature>